<dbReference type="Pfam" id="PF12253">
    <property type="entry name" value="CAF1A_dimeriz"/>
    <property type="match status" value="1"/>
</dbReference>
<sequence>MNLDTEMTNGENAPIHFISEKMETLQVPDNTLVCQYLKDGKLYFNEPKLRAESHVKIAEKLLAYREYRANIEKEGNITQLSIEIPPMYMDLIAALVQDSEEPFTVLSTRIDDLLSPFLRNENASNKFESAIQKAIRKLAHKVNYGLKEEVYANIEHTAPKIPWHLCISRWEVKDIQLFPEDMQQAVYSRIENRKHMTDVFTEFIKSLPSTERSTIINTKHRRSPIAHKELEDIRQKQSTEIEQRKKKDEEKKKRDEEKKLHDEQKRALEEEKKKQREEEKRVREEEKRVREEEKKLRDEEKKKREDEKKKKEQSQLRLTSLFAKTSIFETAPPVEKVLEPSNPTLFPAFYIKDNVTIADRSQSHHSSGSYHNFRRSLNGSAPVSINNFLSEIKEPNQKRGVSTHIDIRTLLLPGSADILHVPNVRLVLRMKLLQFTENVRPAYYGTFTKRSQTVTGRRPFAKDESKLEYDIDSEAEWEPEGEGEDIVSGDEDEDDPNTDMIDPEDAGWLVPEGYLSDNEGVEDEEYGDRDVGKALNITSSTKRIAVRKIVLGPYFEGETEEDDNMKPFETQFFVDLPEGGFNPFFKEPSTSSAAIAATVAPSTATAHVKANDFTNEHTTALINVINEKCGDSIPNLITEAKSNWLLKDVSKRQLEAKIKNIAIKEKRGKDTKPTWYIKENSST</sequence>
<keyword evidence="6" id="KW-0539">Nucleus</keyword>
<feature type="compositionally biased region" description="Basic and acidic residues" evidence="7">
    <location>
        <begin position="226"/>
        <end position="314"/>
    </location>
</feature>
<feature type="domain" description="Chromatin assembly factor 1 subunit A dimerization" evidence="9">
    <location>
        <begin position="431"/>
        <end position="499"/>
    </location>
</feature>
<protein>
    <recommendedName>
        <fullName evidence="12">Chromatin assembly factor 1 subunit A</fullName>
    </recommendedName>
</protein>
<comment type="subcellular location">
    <subcellularLocation>
        <location evidence="1">Nucleus</location>
    </subcellularLocation>
</comment>
<keyword evidence="2" id="KW-0235">DNA replication</keyword>
<evidence type="ECO:0000256" key="3">
    <source>
        <dbReference type="ARBA" id="ARBA00022763"/>
    </source>
</evidence>
<dbReference type="Pfam" id="PF11600">
    <property type="entry name" value="CAF1A_acidic"/>
    <property type="match status" value="1"/>
</dbReference>
<keyword evidence="5" id="KW-0234">DNA repair</keyword>
<evidence type="ECO:0000313" key="11">
    <source>
        <dbReference type="Proteomes" id="UP001476247"/>
    </source>
</evidence>
<dbReference type="InterPro" id="IPR021644">
    <property type="entry name" value="CAF-1_p150_acidic"/>
</dbReference>
<dbReference type="InterPro" id="IPR022043">
    <property type="entry name" value="CAF1A_DD"/>
</dbReference>
<name>A0ABP9XWG5_9FUNG</name>
<comment type="caution">
    <text evidence="10">The sequence shown here is derived from an EMBL/GenBank/DDBJ whole genome shotgun (WGS) entry which is preliminary data.</text>
</comment>
<evidence type="ECO:0008006" key="12">
    <source>
        <dbReference type="Google" id="ProtNLM"/>
    </source>
</evidence>
<evidence type="ECO:0000256" key="6">
    <source>
        <dbReference type="ARBA" id="ARBA00023242"/>
    </source>
</evidence>
<feature type="compositionally biased region" description="Acidic residues" evidence="7">
    <location>
        <begin position="473"/>
        <end position="505"/>
    </location>
</feature>
<keyword evidence="3" id="KW-0227">DNA damage</keyword>
<keyword evidence="11" id="KW-1185">Reference proteome</keyword>
<gene>
    <name evidence="10" type="ORF">HPULCUR_004455</name>
</gene>
<evidence type="ECO:0000259" key="8">
    <source>
        <dbReference type="Pfam" id="PF11600"/>
    </source>
</evidence>
<accession>A0ABP9XWG5</accession>
<evidence type="ECO:0000313" key="10">
    <source>
        <dbReference type="EMBL" id="GAA5799046.1"/>
    </source>
</evidence>
<feature type="region of interest" description="Disordered" evidence="7">
    <location>
        <begin position="214"/>
        <end position="315"/>
    </location>
</feature>
<dbReference type="EMBL" id="BAABUJ010000011">
    <property type="protein sequence ID" value="GAA5799046.1"/>
    <property type="molecule type" value="Genomic_DNA"/>
</dbReference>
<proteinExistence type="predicted"/>
<evidence type="ECO:0000256" key="2">
    <source>
        <dbReference type="ARBA" id="ARBA00022705"/>
    </source>
</evidence>
<dbReference type="PANTHER" id="PTHR15272:SF0">
    <property type="entry name" value="CHROMATIN ASSEMBLY FACTOR 1 SUBUNIT A"/>
    <property type="match status" value="1"/>
</dbReference>
<evidence type="ECO:0000256" key="5">
    <source>
        <dbReference type="ARBA" id="ARBA00023204"/>
    </source>
</evidence>
<keyword evidence="4" id="KW-0143">Chaperone</keyword>
<reference evidence="10 11" key="1">
    <citation type="submission" date="2024-04" db="EMBL/GenBank/DDBJ databases">
        <title>genome sequences of Mucor flavus KT1a and Helicostylum pulchrum KT1b strains isolation_sourced from the surface of a dry-aged beef.</title>
        <authorList>
            <person name="Toyotome T."/>
            <person name="Hosono M."/>
            <person name="Torimaru M."/>
            <person name="Fukuda K."/>
            <person name="Mikami N."/>
        </authorList>
    </citation>
    <scope>NUCLEOTIDE SEQUENCE [LARGE SCALE GENOMIC DNA]</scope>
    <source>
        <strain evidence="10 11">KT1b</strain>
    </source>
</reference>
<evidence type="ECO:0000259" key="9">
    <source>
        <dbReference type="Pfam" id="PF12253"/>
    </source>
</evidence>
<feature type="region of interest" description="Disordered" evidence="7">
    <location>
        <begin position="473"/>
        <end position="507"/>
    </location>
</feature>
<evidence type="ECO:0000256" key="4">
    <source>
        <dbReference type="ARBA" id="ARBA00023186"/>
    </source>
</evidence>
<organism evidence="10 11">
    <name type="scientific">Helicostylum pulchrum</name>
    <dbReference type="NCBI Taxonomy" id="562976"/>
    <lineage>
        <taxon>Eukaryota</taxon>
        <taxon>Fungi</taxon>
        <taxon>Fungi incertae sedis</taxon>
        <taxon>Mucoromycota</taxon>
        <taxon>Mucoromycotina</taxon>
        <taxon>Mucoromycetes</taxon>
        <taxon>Mucorales</taxon>
        <taxon>Mucorineae</taxon>
        <taxon>Mucoraceae</taxon>
        <taxon>Helicostylum</taxon>
    </lineage>
</organism>
<evidence type="ECO:0000256" key="1">
    <source>
        <dbReference type="ARBA" id="ARBA00004123"/>
    </source>
</evidence>
<feature type="domain" description="Chromatin assembly factor 1 p150 subunit acidic region" evidence="8">
    <location>
        <begin position="229"/>
        <end position="355"/>
    </location>
</feature>
<evidence type="ECO:0000256" key="7">
    <source>
        <dbReference type="SAM" id="MobiDB-lite"/>
    </source>
</evidence>
<dbReference type="Proteomes" id="UP001476247">
    <property type="component" value="Unassembled WGS sequence"/>
</dbReference>
<dbReference type="PANTHER" id="PTHR15272">
    <property type="entry name" value="CHROMATIN ASSEMBLY FACTOR 1 SUBUNIT A CAF-1 SUBUNIT A"/>
    <property type="match status" value="1"/>
</dbReference>